<keyword evidence="7" id="KW-0276">Fatty acid metabolism</keyword>
<dbReference type="SMART" id="SM00827">
    <property type="entry name" value="PKS_AT"/>
    <property type="match status" value="1"/>
</dbReference>
<feature type="region of interest" description="Disordered" evidence="11">
    <location>
        <begin position="1681"/>
        <end position="1700"/>
    </location>
</feature>
<evidence type="ECO:0000256" key="11">
    <source>
        <dbReference type="SAM" id="MobiDB-lite"/>
    </source>
</evidence>
<keyword evidence="6" id="KW-0808">Transferase</keyword>
<dbReference type="PROSITE" id="PS52004">
    <property type="entry name" value="KS3_2"/>
    <property type="match status" value="2"/>
</dbReference>
<organism evidence="13 14">
    <name type="scientific">Geomesophilobacter sediminis</name>
    <dbReference type="NCBI Taxonomy" id="2798584"/>
    <lineage>
        <taxon>Bacteria</taxon>
        <taxon>Pseudomonadati</taxon>
        <taxon>Thermodesulfobacteriota</taxon>
        <taxon>Desulfuromonadia</taxon>
        <taxon>Geobacterales</taxon>
        <taxon>Geobacteraceae</taxon>
        <taxon>Geomesophilobacter</taxon>
    </lineage>
</organism>
<evidence type="ECO:0000259" key="12">
    <source>
        <dbReference type="PROSITE" id="PS52004"/>
    </source>
</evidence>
<dbReference type="GO" id="GO:0005737">
    <property type="term" value="C:cytoplasm"/>
    <property type="evidence" value="ECO:0007669"/>
    <property type="project" value="InterPro"/>
</dbReference>
<dbReference type="Proteomes" id="UP000636888">
    <property type="component" value="Unassembled WGS sequence"/>
</dbReference>
<feature type="compositionally biased region" description="Polar residues" evidence="11">
    <location>
        <begin position="1479"/>
        <end position="1496"/>
    </location>
</feature>
<keyword evidence="8" id="KW-0443">Lipid metabolism</keyword>
<evidence type="ECO:0000256" key="4">
    <source>
        <dbReference type="ARBA" id="ARBA00022516"/>
    </source>
</evidence>
<proteinExistence type="inferred from homology"/>
<comment type="caution">
    <text evidence="13">The sequence shown here is derived from an EMBL/GenBank/DDBJ whole genome shotgun (WGS) entry which is preliminary data.</text>
</comment>
<dbReference type="SMART" id="SM00825">
    <property type="entry name" value="PKS_KS"/>
    <property type="match status" value="2"/>
</dbReference>
<dbReference type="EMBL" id="JAEMHM010000013">
    <property type="protein sequence ID" value="MBJ6726279.1"/>
    <property type="molecule type" value="Genomic_DNA"/>
</dbReference>
<dbReference type="InterPro" id="IPR013114">
    <property type="entry name" value="FabA_FabZ"/>
</dbReference>
<dbReference type="GO" id="GO:0006633">
    <property type="term" value="P:fatty acid biosynthetic process"/>
    <property type="evidence" value="ECO:0007669"/>
    <property type="project" value="UniProtKB-UniPathway"/>
</dbReference>
<evidence type="ECO:0000313" key="13">
    <source>
        <dbReference type="EMBL" id="MBJ6726279.1"/>
    </source>
</evidence>
<keyword evidence="9" id="KW-0275">Fatty acid biosynthesis</keyword>
<dbReference type="InterPro" id="IPR052568">
    <property type="entry name" value="PKS-FAS_Synthase"/>
</dbReference>
<dbReference type="Pfam" id="PF00698">
    <property type="entry name" value="Acyl_transf_1"/>
    <property type="match status" value="1"/>
</dbReference>
<dbReference type="Gene3D" id="3.10.129.10">
    <property type="entry name" value="Hotdog Thioesterase"/>
    <property type="match status" value="4"/>
</dbReference>
<feature type="region of interest" description="Disordered" evidence="11">
    <location>
        <begin position="1534"/>
        <end position="1565"/>
    </location>
</feature>
<dbReference type="GO" id="GO:0019171">
    <property type="term" value="F:(3R)-hydroxyacyl-[acyl-carrier-protein] dehydratase activity"/>
    <property type="evidence" value="ECO:0007669"/>
    <property type="project" value="InterPro"/>
</dbReference>
<comment type="similarity">
    <text evidence="2">Belongs to the thioester dehydratase family. FabA subfamily.</text>
</comment>
<dbReference type="InterPro" id="IPR010083">
    <property type="entry name" value="FabA"/>
</dbReference>
<feature type="compositionally biased region" description="Basic and acidic residues" evidence="11">
    <location>
        <begin position="1440"/>
        <end position="1451"/>
    </location>
</feature>
<dbReference type="GO" id="GO:0004315">
    <property type="term" value="F:3-oxoacyl-[acyl-carrier-protein] synthase activity"/>
    <property type="evidence" value="ECO:0007669"/>
    <property type="project" value="InterPro"/>
</dbReference>
<dbReference type="SUPFAM" id="SSF53901">
    <property type="entry name" value="Thiolase-like"/>
    <property type="match status" value="2"/>
</dbReference>
<evidence type="ECO:0000256" key="7">
    <source>
        <dbReference type="ARBA" id="ARBA00022832"/>
    </source>
</evidence>
<evidence type="ECO:0000256" key="6">
    <source>
        <dbReference type="ARBA" id="ARBA00022679"/>
    </source>
</evidence>
<feature type="compositionally biased region" description="Low complexity" evidence="11">
    <location>
        <begin position="1546"/>
        <end position="1564"/>
    </location>
</feature>
<evidence type="ECO:0000256" key="8">
    <source>
        <dbReference type="ARBA" id="ARBA00023098"/>
    </source>
</evidence>
<reference evidence="13" key="1">
    <citation type="submission" date="2020-12" db="EMBL/GenBank/DDBJ databases">
        <title>Geomonas sp. Red875, isolated from river sediment.</title>
        <authorList>
            <person name="Xu Z."/>
            <person name="Zhang Z."/>
            <person name="Masuda Y."/>
            <person name="Itoh H."/>
            <person name="Senoo K."/>
        </authorList>
    </citation>
    <scope>NUCLEOTIDE SEQUENCE</scope>
    <source>
        <strain evidence="13">Red875</strain>
    </source>
</reference>
<name>A0A8J7JGY9_9BACT</name>
<dbReference type="PANTHER" id="PTHR43074:SF1">
    <property type="entry name" value="BETA-KETOACYL SYNTHASE FAMILY PROTEIN-RELATED"/>
    <property type="match status" value="1"/>
</dbReference>
<dbReference type="Pfam" id="PF02801">
    <property type="entry name" value="Ketoacyl-synt_C"/>
    <property type="match status" value="2"/>
</dbReference>
<dbReference type="InterPro" id="IPR014031">
    <property type="entry name" value="Ketoacyl_synth_C"/>
</dbReference>
<sequence length="2511" mass="270025">MPQSASVAIVGIGGIFPDAPDLTRFWENIRLAQSAAREVPAGRWLISADAAYSPEVGAPDRVYSKRGCFIDAIPPLNELTGLALDTDQLEGLDPQIHLLLHAGKRAFDAGVTEALDRSRVGVIIGNLALPSEKSGALTREWLGRTFEEQLLGRALEVPGTNPLNRYVAGLPGGILAAALGLGGGSCTVDAACASSLYAIKLAADELLSGRADAMLAGGLSRPDPLYTQMGFSQLRALSRRGICSPFDAAGDGLVVGEGAGIFLLKRTEDAIAQGDRIYGIIRGIGLSNDIGGSLLAPMSEGQLRAMRDAYRQAGWEPQDADLVECHATGTPVGDATEVASLKELWGENGKPGEKCIIGSVKSNIGHLLTAAGSAALTKVLLSMANEILPPTAGFTTPQKGFDLEKSPFAVLQEARPWSRRADGVPRRAAVSAFGFGGINAHLLVEEYLPQQPQEGSEAVEIAATAPVASAAAKAKPCDIAVVGLDARFGPWKNLADFQRRVLGGDTETAPKRPKHWWGAQKQQWFKDEHLAETPFAGYYLGECAVATDAFRIPPKEMEEMLPQQLLMLQSAAAAMADAGLSRQDNEKAGVFVGIALDLNSTNFSFRWSIKEKAGAWARELGRDVTEEELATWVESLREQAGPPLTANRTMGALGSVVASRVAREFRVGGPSFTISNEENSGVRALETAVRLLQNGEIEHALVGAVDLAGDLRAALGHHMARPFSASGMATPFDLTADGSLIGEGAASVVLKRLEDAQSAGDRIYAVIKGIGASGGDPVLPGKEAYGRALERAYGEAGIAPDAVSYIEAHGSGHPAEDRMETAVLERFFAPRAATVLGAPSSVAAAGNPPPNYQRRCAVASVKGEIGHSGAASGLASLVRGCLALYQEIIPANRQIERPVPAMNGDGPLYLPRTPRYWLRNRVEGPRHAGVSVFSVDGNCAHVVLEGCDANPERSVEERVAPLGPGSEFLFTISGADSAELQERLKALREKLSVSSAADLPALARGWQESEQPRSAKALAVSFVARSREDAIALVDLGAKRVLQGDDEEIPCHPSLRDRLFYTTRPIGRKGKIGFVFPGSGNHFAGMGMELSARWPEVYRRQDAENQYLRDQFQPEEFWNGPHAGDVDENHLAVIFGQVAAGCATSDLVRGFGIQPQAVIGYSLGESAGLFSQRAWKDRDLMLSRMRASTLFTRDLAGECRAAQRTWEEPEGKPVHWSIGVVDASAREVRRHLKKISRVYLLIVNTPDECVVGGDVKWVKHLVAVLGCNFFPLKGVTTVHCEVARAVEDAYRELHLFPTAPPPGVTYYSGAKGASFELNRRNAAESIVANAIEGIDFPQVIESAYQDGVRCFLEMGPGASCTRMIGRILAGRPHIARSACPAVGDPYSALLRFLAQLTSERVAVDLQPLFDRGRYSIAAEAAAAHSKPMVKVAIGCEGFEGKEQRAERKEQRTTSSEHVLPTATNLAEASPLLQGKEQRAMSNEQMVPSEKSAQASPLLQGEGQGEDGATIHSSVPLNGDRKGEGAILEAAVTKTAAASGTTENVEPAPTTPASATTAATATSAPGPIADPLIRDFAAAQDAAIQAHEAYLRVAENLTRTMADTLSWQISLQEQMLAEGIPLPSAPAEIERGGQAPSEPVPVSTSIARGGQAPSEPVPVITPIARGGQAPSEPVPVITPVQSEGDRHLRSQSPPSPPRAVPVFDRDMCLEFAIGSVARMLGPAFAEADTYPTRVRLPDAPLMLVDRIVALEGEPKSMTHGRVVTEHDVHPGAWYLDGGRIPTCIAVEAGQADLFLSGYLGIDFITKGHAVYRLLDAAVIFHRELPGPGETINYDIKIERFFRQGDTYLFRFRFDATVNGEPLLTMRDGCAGFFSEQELAAGKGIVRGGLDLRPKTGVKPADWVDLVPMSRQALTSEQLERLRAGDLAGCFGAEFAGLTLRAPLTIPGGKMRLVHRVTDLVPDGGRYSMGFIQAEADIHPDDWFITCHFVDDRVMPGTLMYECCMHTLRIFLMRMGWIAEGEQAVWQPVPDVASRLCCRGQVLETTKVVTYEVSIRELGYRPEPYAIVDALMYADGKPIVEITNMSARLTGTNLEKLQSLWRASAASGADSRLERRSHSDGAGIQVNGPIPVGATFLSGSPEGQSTSAPVYVVKPAIYTKDQILAYSNGNPSEGFGDRYRVFDSERKIARLPGPPFQFMDRITGVKGEPWQMVAGAWVESQYDVPVDAWYFTAERQPCMPFSVLLEAALQPCGWLSAYVGSALTTPEDICYRNLGGAAVQHRQVTPQTGTLTATAHLKKVSSSGGMIIQEFDFRVSDPAGVVYEGETMFGFFAAAALANQIGIRDFVPYQPSAEEAGRGVTFAYPENAPFPEKALRMVDQVELFVKDGGPKGLGYLKGIKVVDPDEWFFKAHFYQDPVTPGSLGLESFLQLVKVAAIERWGWQAGDVLSALALEKKHVWMYRGQVVPTNHQVTIEAWITAADDSERILTADGYLAVDGRPIYRMNGFTVRLNR</sequence>
<dbReference type="InterPro" id="IPR014030">
    <property type="entry name" value="Ketoacyl_synth_N"/>
</dbReference>
<dbReference type="PANTHER" id="PTHR43074">
    <property type="entry name" value="OMEGA-3 POLYUNSATURATED FATTY ACID SYNTHASE PFAB-RELATED"/>
    <property type="match status" value="1"/>
</dbReference>
<dbReference type="InterPro" id="IPR016039">
    <property type="entry name" value="Thiolase-like"/>
</dbReference>
<dbReference type="SUPFAM" id="SSF52151">
    <property type="entry name" value="FabD/lysophospholipase-like"/>
    <property type="match status" value="1"/>
</dbReference>
<dbReference type="PROSITE" id="PS00606">
    <property type="entry name" value="KS3_1"/>
    <property type="match status" value="1"/>
</dbReference>
<comment type="pathway">
    <text evidence="1">Lipid metabolism; fatty acid biosynthesis.</text>
</comment>
<feature type="region of interest" description="Disordered" evidence="11">
    <location>
        <begin position="1628"/>
        <end position="1656"/>
    </location>
</feature>
<dbReference type="RefSeq" id="WP_199385168.1">
    <property type="nucleotide sequence ID" value="NZ_JAEMHM010000013.1"/>
</dbReference>
<feature type="domain" description="Ketosynthase family 3 (KS3)" evidence="12">
    <location>
        <begin position="476"/>
        <end position="946"/>
    </location>
</feature>
<feature type="region of interest" description="Disordered" evidence="11">
    <location>
        <begin position="1440"/>
        <end position="1520"/>
    </location>
</feature>
<dbReference type="Gene3D" id="3.40.47.10">
    <property type="match status" value="2"/>
</dbReference>
<dbReference type="Pfam" id="PF07977">
    <property type="entry name" value="FabA"/>
    <property type="match status" value="3"/>
</dbReference>
<gene>
    <name evidence="13" type="ORF">JFN93_16315</name>
</gene>
<dbReference type="InterPro" id="IPR016035">
    <property type="entry name" value="Acyl_Trfase/lysoPLipase"/>
</dbReference>
<dbReference type="Gene3D" id="3.40.366.10">
    <property type="entry name" value="Malonyl-Coenzyme A Acyl Carrier Protein, domain 2"/>
    <property type="match status" value="1"/>
</dbReference>
<keyword evidence="4" id="KW-0444">Lipid biosynthesis</keyword>
<evidence type="ECO:0000256" key="10">
    <source>
        <dbReference type="ARBA" id="ARBA00023239"/>
    </source>
</evidence>
<evidence type="ECO:0000256" key="1">
    <source>
        <dbReference type="ARBA" id="ARBA00005194"/>
    </source>
</evidence>
<evidence type="ECO:0000256" key="3">
    <source>
        <dbReference type="ARBA" id="ARBA00022450"/>
    </source>
</evidence>
<keyword evidence="3" id="KW-0596">Phosphopantetheine</keyword>
<dbReference type="InterPro" id="IPR014043">
    <property type="entry name" value="Acyl_transferase_dom"/>
</dbReference>
<feature type="compositionally biased region" description="Polar residues" evidence="11">
    <location>
        <begin position="1452"/>
        <end position="1466"/>
    </location>
</feature>
<dbReference type="UniPathway" id="UPA00094"/>
<dbReference type="InterPro" id="IPR020841">
    <property type="entry name" value="PKS_Beta-ketoAc_synthase_dom"/>
</dbReference>
<keyword evidence="10" id="KW-0456">Lyase</keyword>
<protein>
    <submittedName>
        <fullName evidence="13">Type I polyketide synthase</fullName>
    </submittedName>
</protein>
<keyword evidence="14" id="KW-1185">Reference proteome</keyword>
<evidence type="ECO:0000256" key="5">
    <source>
        <dbReference type="ARBA" id="ARBA00022553"/>
    </source>
</evidence>
<dbReference type="Pfam" id="PF00109">
    <property type="entry name" value="ketoacyl-synt"/>
    <property type="match status" value="2"/>
</dbReference>
<evidence type="ECO:0000256" key="2">
    <source>
        <dbReference type="ARBA" id="ARBA00006714"/>
    </source>
</evidence>
<accession>A0A8J7JGY9</accession>
<dbReference type="CDD" id="cd01287">
    <property type="entry name" value="FabA"/>
    <property type="match status" value="1"/>
</dbReference>
<feature type="domain" description="Ketosynthase family 3 (KS3)" evidence="12">
    <location>
        <begin position="4"/>
        <end position="446"/>
    </location>
</feature>
<evidence type="ECO:0000256" key="9">
    <source>
        <dbReference type="ARBA" id="ARBA00023160"/>
    </source>
</evidence>
<evidence type="ECO:0000313" key="14">
    <source>
        <dbReference type="Proteomes" id="UP000636888"/>
    </source>
</evidence>
<dbReference type="InterPro" id="IPR029069">
    <property type="entry name" value="HotDog_dom_sf"/>
</dbReference>
<dbReference type="SUPFAM" id="SSF54637">
    <property type="entry name" value="Thioesterase/thiol ester dehydrase-isomerase"/>
    <property type="match status" value="4"/>
</dbReference>
<dbReference type="InterPro" id="IPR001227">
    <property type="entry name" value="Ac_transferase_dom_sf"/>
</dbReference>
<dbReference type="InterPro" id="IPR018201">
    <property type="entry name" value="Ketoacyl_synth_AS"/>
</dbReference>
<keyword evidence="5" id="KW-0597">Phosphoprotein</keyword>
<dbReference type="CDD" id="cd00833">
    <property type="entry name" value="PKS"/>
    <property type="match status" value="2"/>
</dbReference>